<dbReference type="Pfam" id="PF13637">
    <property type="entry name" value="Ank_4"/>
    <property type="match status" value="1"/>
</dbReference>
<evidence type="ECO:0000313" key="3">
    <source>
        <dbReference type="EMBL" id="EPQ50962.1"/>
    </source>
</evidence>
<keyword evidence="1" id="KW-0040">ANK repeat</keyword>
<dbReference type="KEGG" id="gtr:GLOTRDRAFT_96556"/>
<organism evidence="3 4">
    <name type="scientific">Gloeophyllum trabeum (strain ATCC 11539 / FP-39264 / Madison 617)</name>
    <name type="common">Brown rot fungus</name>
    <dbReference type="NCBI Taxonomy" id="670483"/>
    <lineage>
        <taxon>Eukaryota</taxon>
        <taxon>Fungi</taxon>
        <taxon>Dikarya</taxon>
        <taxon>Basidiomycota</taxon>
        <taxon>Agaricomycotina</taxon>
        <taxon>Agaricomycetes</taxon>
        <taxon>Gloeophyllales</taxon>
        <taxon>Gloeophyllaceae</taxon>
        <taxon>Gloeophyllum</taxon>
    </lineage>
</organism>
<feature type="region of interest" description="Disordered" evidence="2">
    <location>
        <begin position="476"/>
        <end position="503"/>
    </location>
</feature>
<dbReference type="OrthoDB" id="508139at2759"/>
<dbReference type="SMART" id="SM00248">
    <property type="entry name" value="ANK"/>
    <property type="match status" value="1"/>
</dbReference>
<dbReference type="Gene3D" id="1.25.40.20">
    <property type="entry name" value="Ankyrin repeat-containing domain"/>
    <property type="match status" value="1"/>
</dbReference>
<accession>S7PUF4</accession>
<feature type="compositionally biased region" description="Acidic residues" evidence="2">
    <location>
        <begin position="492"/>
        <end position="503"/>
    </location>
</feature>
<dbReference type="GeneID" id="19309873"/>
<dbReference type="OMA" id="RECTCAT"/>
<dbReference type="InterPro" id="IPR002110">
    <property type="entry name" value="Ankyrin_rpt"/>
</dbReference>
<feature type="repeat" description="ANK" evidence="1">
    <location>
        <begin position="242"/>
        <end position="274"/>
    </location>
</feature>
<feature type="region of interest" description="Disordered" evidence="2">
    <location>
        <begin position="152"/>
        <end position="177"/>
    </location>
</feature>
<dbReference type="eggNOG" id="ENOG502RCRU">
    <property type="taxonomic scope" value="Eukaryota"/>
</dbReference>
<name>S7PUF4_GLOTA</name>
<sequence length="503" mass="56734">MSRGANAADIPRRCLTTFKLEPHHACPHMSYLSIRTAHPIRGELASGCATIVRRTETEDLFQSILYEESVELATFSERLFDKFGRLRPQYVEDAHHRGTGCWGHEMSQGDLLYIVDITVNERTVSVASDAVIILPPLTVHCRYPYPPDVQYYKNHPESITDDDVPRDSDTGSSDPYDRVTRRAIREFPVHSAIRDLKDTMTRVMEAARTRHPTFDTVEDAPQPLIRLIASAHTKDPAAKDRNGWTPLFLAAREGKVDAVRTLLQIGNTAALWDRDNLDGHNPLEICREKTEIDRTRTKSGRTLFMSMMVRKPEWVGFKTEYLRIEYLLLHRMGVAAALRADGHSPEQAIPAIKEIFWHLERGYLGEWTPNDRGPLTTADESAVNHFLGTGGRVQFALDSVTFCARMSSPILGNGTLDSQMNATTAIDGPEAVALSDIWRELPRCRYDLEFTVVRTNLGLDEGRKWGPYYEGCDGDPRTGYMERRGVGPDAGVESDEDEDCRTQ</sequence>
<feature type="compositionally biased region" description="Basic and acidic residues" evidence="2">
    <location>
        <begin position="476"/>
        <end position="486"/>
    </location>
</feature>
<reference evidence="3 4" key="1">
    <citation type="journal article" date="2012" name="Science">
        <title>The Paleozoic origin of enzymatic lignin decomposition reconstructed from 31 fungal genomes.</title>
        <authorList>
            <person name="Floudas D."/>
            <person name="Binder M."/>
            <person name="Riley R."/>
            <person name="Barry K."/>
            <person name="Blanchette R.A."/>
            <person name="Henrissat B."/>
            <person name="Martinez A.T."/>
            <person name="Otillar R."/>
            <person name="Spatafora J.W."/>
            <person name="Yadav J.S."/>
            <person name="Aerts A."/>
            <person name="Benoit I."/>
            <person name="Boyd A."/>
            <person name="Carlson A."/>
            <person name="Copeland A."/>
            <person name="Coutinho P.M."/>
            <person name="de Vries R.P."/>
            <person name="Ferreira P."/>
            <person name="Findley K."/>
            <person name="Foster B."/>
            <person name="Gaskell J."/>
            <person name="Glotzer D."/>
            <person name="Gorecki P."/>
            <person name="Heitman J."/>
            <person name="Hesse C."/>
            <person name="Hori C."/>
            <person name="Igarashi K."/>
            <person name="Jurgens J.A."/>
            <person name="Kallen N."/>
            <person name="Kersten P."/>
            <person name="Kohler A."/>
            <person name="Kuees U."/>
            <person name="Kumar T.K.A."/>
            <person name="Kuo A."/>
            <person name="LaButti K."/>
            <person name="Larrondo L.F."/>
            <person name="Lindquist E."/>
            <person name="Ling A."/>
            <person name="Lombard V."/>
            <person name="Lucas S."/>
            <person name="Lundell T."/>
            <person name="Martin R."/>
            <person name="McLaughlin D.J."/>
            <person name="Morgenstern I."/>
            <person name="Morin E."/>
            <person name="Murat C."/>
            <person name="Nagy L.G."/>
            <person name="Nolan M."/>
            <person name="Ohm R.A."/>
            <person name="Patyshakuliyeva A."/>
            <person name="Rokas A."/>
            <person name="Ruiz-Duenas F.J."/>
            <person name="Sabat G."/>
            <person name="Salamov A."/>
            <person name="Samejima M."/>
            <person name="Schmutz J."/>
            <person name="Slot J.C."/>
            <person name="St John F."/>
            <person name="Stenlid J."/>
            <person name="Sun H."/>
            <person name="Sun S."/>
            <person name="Syed K."/>
            <person name="Tsang A."/>
            <person name="Wiebenga A."/>
            <person name="Young D."/>
            <person name="Pisabarro A."/>
            <person name="Eastwood D.C."/>
            <person name="Martin F."/>
            <person name="Cullen D."/>
            <person name="Grigoriev I.V."/>
            <person name="Hibbett D.S."/>
        </authorList>
    </citation>
    <scope>NUCLEOTIDE SEQUENCE [LARGE SCALE GENOMIC DNA]</scope>
    <source>
        <strain evidence="3 4">ATCC 11539</strain>
    </source>
</reference>
<evidence type="ECO:0000256" key="1">
    <source>
        <dbReference type="PROSITE-ProRule" id="PRU00023"/>
    </source>
</evidence>
<protein>
    <submittedName>
        <fullName evidence="3">Uncharacterized protein</fullName>
    </submittedName>
</protein>
<gene>
    <name evidence="3" type="ORF">GLOTRDRAFT_96556</name>
</gene>
<evidence type="ECO:0000313" key="4">
    <source>
        <dbReference type="Proteomes" id="UP000030669"/>
    </source>
</evidence>
<proteinExistence type="predicted"/>
<dbReference type="HOGENOM" id="CLU_461560_0_0_1"/>
<keyword evidence="4" id="KW-1185">Reference proteome</keyword>
<dbReference type="RefSeq" id="XP_007870418.1">
    <property type="nucleotide sequence ID" value="XM_007872227.1"/>
</dbReference>
<dbReference type="Proteomes" id="UP000030669">
    <property type="component" value="Unassembled WGS sequence"/>
</dbReference>
<dbReference type="PROSITE" id="PS50088">
    <property type="entry name" value="ANK_REPEAT"/>
    <property type="match status" value="1"/>
</dbReference>
<dbReference type="EMBL" id="KB469312">
    <property type="protein sequence ID" value="EPQ50962.1"/>
    <property type="molecule type" value="Genomic_DNA"/>
</dbReference>
<dbReference type="PROSITE" id="PS50297">
    <property type="entry name" value="ANK_REP_REGION"/>
    <property type="match status" value="1"/>
</dbReference>
<evidence type="ECO:0000256" key="2">
    <source>
        <dbReference type="SAM" id="MobiDB-lite"/>
    </source>
</evidence>
<feature type="compositionally biased region" description="Basic and acidic residues" evidence="2">
    <location>
        <begin position="154"/>
        <end position="177"/>
    </location>
</feature>
<dbReference type="InterPro" id="IPR036770">
    <property type="entry name" value="Ankyrin_rpt-contain_sf"/>
</dbReference>
<dbReference type="AlphaFoldDB" id="S7PUF4"/>
<dbReference type="SUPFAM" id="SSF48403">
    <property type="entry name" value="Ankyrin repeat"/>
    <property type="match status" value="1"/>
</dbReference>